<accession>A0A8X6JJC7</accession>
<evidence type="ECO:0000313" key="2">
    <source>
        <dbReference type="EMBL" id="GFR27653.1"/>
    </source>
</evidence>
<comment type="caution">
    <text evidence="2">The sequence shown here is derived from an EMBL/GenBank/DDBJ whole genome shotgun (WGS) entry which is preliminary data.</text>
</comment>
<feature type="region of interest" description="Disordered" evidence="1">
    <location>
        <begin position="21"/>
        <end position="45"/>
    </location>
</feature>
<organism evidence="2 3">
    <name type="scientific">Trichonephila clavata</name>
    <name type="common">Joro spider</name>
    <name type="synonym">Nephila clavata</name>
    <dbReference type="NCBI Taxonomy" id="2740835"/>
    <lineage>
        <taxon>Eukaryota</taxon>
        <taxon>Metazoa</taxon>
        <taxon>Ecdysozoa</taxon>
        <taxon>Arthropoda</taxon>
        <taxon>Chelicerata</taxon>
        <taxon>Arachnida</taxon>
        <taxon>Araneae</taxon>
        <taxon>Araneomorphae</taxon>
        <taxon>Entelegynae</taxon>
        <taxon>Araneoidea</taxon>
        <taxon>Nephilidae</taxon>
        <taxon>Trichonephila</taxon>
    </lineage>
</organism>
<evidence type="ECO:0000313" key="3">
    <source>
        <dbReference type="Proteomes" id="UP000887116"/>
    </source>
</evidence>
<evidence type="ECO:0000256" key="1">
    <source>
        <dbReference type="SAM" id="MobiDB-lite"/>
    </source>
</evidence>
<keyword evidence="3" id="KW-1185">Reference proteome</keyword>
<dbReference type="AlphaFoldDB" id="A0A8X6JJC7"/>
<name>A0A8X6JJC7_TRICU</name>
<sequence length="587" mass="64545">MPILQVDRLKEVAGIHEEEIQRSIHDRSPRSFTPPAVLSKSDPGLIRNTPKFDRFQWDYPVEDEFSSVSDFNIPGGKERIIELGLPFQSPPSNPKYFRQWQTLFANQESPKLGSLPATPVMPRKERPPREGQYTFPGATRPGEVDSPSIFYCQGMSQLDPSLRDSDDYEALYKFIGKFESPELDIDKPLENWVFDRGNVPTALRIANDPQTGIRHVSLVEDRGYYPGFLPPGAETWDEAQGDIRQGRSPPPAHHFSGRRFPNRVIWPLIGPNIFQREPLGTQVIGRSPLGTQVLGRAPLGTQVLGRAPLGTQVIGRAPLGTQVLGRAPLGTQVIGRAPLGTQVIGRAPLGTQVISTPGRDRLGTQVISPSLPSGRTRLGTQVISPSLPYGRARLGTQVISPSLPSGRTRLGTQVISPSLPYGRARLGTQVISPSLPSGRARLETQVISPSSSYGRARLGTQVIPPPGQETHPDTSFYSAASGSISSSNIESLAPELIIDHIQPIDLNRTMRLDDVLLPQVPVPQVPVPQIPVPRIAVPRQRATPSRIPRFVPETAPYTLPSEMERMFRRAVLNLTPSGIPTRIRKHR</sequence>
<dbReference type="EMBL" id="BMAO01028830">
    <property type="protein sequence ID" value="GFR27653.1"/>
    <property type="molecule type" value="Genomic_DNA"/>
</dbReference>
<dbReference type="OrthoDB" id="8964703at2759"/>
<reference evidence="2" key="1">
    <citation type="submission" date="2020-07" db="EMBL/GenBank/DDBJ databases">
        <title>Multicomponent nature underlies the extraordinary mechanical properties of spider dragline silk.</title>
        <authorList>
            <person name="Kono N."/>
            <person name="Nakamura H."/>
            <person name="Mori M."/>
            <person name="Yoshida Y."/>
            <person name="Ohtoshi R."/>
            <person name="Malay A.D."/>
            <person name="Moran D.A.P."/>
            <person name="Tomita M."/>
            <person name="Numata K."/>
            <person name="Arakawa K."/>
        </authorList>
    </citation>
    <scope>NUCLEOTIDE SEQUENCE</scope>
</reference>
<gene>
    <name evidence="2" type="ORF">TNCT_351731</name>
</gene>
<proteinExistence type="predicted"/>
<feature type="region of interest" description="Disordered" evidence="1">
    <location>
        <begin position="111"/>
        <end position="139"/>
    </location>
</feature>
<protein>
    <submittedName>
        <fullName evidence="2">Uncharacterized protein</fullName>
    </submittedName>
</protein>
<dbReference type="Proteomes" id="UP000887116">
    <property type="component" value="Unassembled WGS sequence"/>
</dbReference>